<protein>
    <submittedName>
        <fullName evidence="2">Uncharacterized protein</fullName>
    </submittedName>
</protein>
<proteinExistence type="predicted"/>
<organism evidence="2">
    <name type="scientific">Tetraselmis chuii</name>
    <dbReference type="NCBI Taxonomy" id="63592"/>
    <lineage>
        <taxon>Eukaryota</taxon>
        <taxon>Viridiplantae</taxon>
        <taxon>Chlorophyta</taxon>
        <taxon>core chlorophytes</taxon>
        <taxon>Chlorodendrophyceae</taxon>
        <taxon>Chlorodendrales</taxon>
        <taxon>Chlorodendraceae</taxon>
        <taxon>Tetraselmis</taxon>
    </lineage>
</organism>
<feature type="region of interest" description="Disordered" evidence="1">
    <location>
        <begin position="91"/>
        <end position="125"/>
    </location>
</feature>
<reference evidence="2" key="1">
    <citation type="submission" date="2021-01" db="EMBL/GenBank/DDBJ databases">
        <authorList>
            <person name="Corre E."/>
            <person name="Pelletier E."/>
            <person name="Niang G."/>
            <person name="Scheremetjew M."/>
            <person name="Finn R."/>
            <person name="Kale V."/>
            <person name="Holt S."/>
            <person name="Cochrane G."/>
            <person name="Meng A."/>
            <person name="Brown T."/>
            <person name="Cohen L."/>
        </authorList>
    </citation>
    <scope>NUCLEOTIDE SEQUENCE</scope>
    <source>
        <strain evidence="2">PLY429</strain>
    </source>
</reference>
<dbReference type="EMBL" id="HBGG01036760">
    <property type="protein sequence ID" value="CAD9216819.1"/>
    <property type="molecule type" value="Transcribed_RNA"/>
</dbReference>
<sequence>MTAVGRSRLNKNEIWWRKAMGTFKDGCLEPTRLLHDDVPAKDMQVQKAMQKYRNAVQNAQLREGPNAYLKFWAPGQLIFLRPLKAKGGITSSDVPGGGDVERGSSVDGIGRRESPRAGGAKTASSVESSRRVYHATWVTFDQVEAEGLLLSSHAPDDHNLVNVCAAIRDCYCSSSSASTSQLPH</sequence>
<name>A0A7S1T3Y4_9CHLO</name>
<feature type="compositionally biased region" description="Basic and acidic residues" evidence="1">
    <location>
        <begin position="99"/>
        <end position="115"/>
    </location>
</feature>
<dbReference type="AlphaFoldDB" id="A0A7S1T3Y4"/>
<gene>
    <name evidence="2" type="ORF">TCHU04912_LOCUS19066</name>
</gene>
<evidence type="ECO:0000313" key="2">
    <source>
        <dbReference type="EMBL" id="CAD9216819.1"/>
    </source>
</evidence>
<evidence type="ECO:0000256" key="1">
    <source>
        <dbReference type="SAM" id="MobiDB-lite"/>
    </source>
</evidence>
<accession>A0A7S1T3Y4</accession>